<evidence type="ECO:0000256" key="5">
    <source>
        <dbReference type="ARBA" id="ARBA00022692"/>
    </source>
</evidence>
<evidence type="ECO:0000256" key="7">
    <source>
        <dbReference type="ARBA" id="ARBA00023136"/>
    </source>
</evidence>
<feature type="transmembrane region" description="Helical" evidence="8">
    <location>
        <begin position="77"/>
        <end position="95"/>
    </location>
</feature>
<dbReference type="PANTHER" id="PTHR30175">
    <property type="entry name" value="PHOSPHOTRANSFERASE SYSTEM TRANSPORT PROTEIN"/>
    <property type="match status" value="1"/>
</dbReference>
<sequence length="134" mass="14153">MIALSNMAQSGAVFATYFIYKQDKKQESVSLSSTVSACFGITEPALFGANLKYMYPFYAAITASALAAVISTGFNVLANGIGVGGIALAFLSIKFEGAHQLGFWLASIVAFGLAFVLTFVFSKNPKLNKGSLTK</sequence>
<reference evidence="10 11" key="1">
    <citation type="submission" date="2019-07" db="EMBL/GenBank/DDBJ databases">
        <title>Complete Genome Sequence of Leptotrichia wadei Strain JMUB3936.</title>
        <authorList>
            <person name="Watanabe S."/>
            <person name="Cui L."/>
        </authorList>
    </citation>
    <scope>NUCLEOTIDE SEQUENCE [LARGE SCALE GENOMIC DNA]</scope>
    <source>
        <strain evidence="10 11">JMUB3936</strain>
    </source>
</reference>
<proteinExistence type="predicted"/>
<dbReference type="InterPro" id="IPR050558">
    <property type="entry name" value="PTS_Sugar-Specific_Components"/>
</dbReference>
<feature type="domain" description="Phosphotransferase system EIIC" evidence="9">
    <location>
        <begin position="2"/>
        <end position="62"/>
    </location>
</feature>
<dbReference type="EMBL" id="AP019841">
    <property type="protein sequence ID" value="BBM55654.1"/>
    <property type="molecule type" value="Genomic_DNA"/>
</dbReference>
<dbReference type="RefSeq" id="WP_232053952.1">
    <property type="nucleotide sequence ID" value="NZ_AP019841.1"/>
</dbReference>
<evidence type="ECO:0000256" key="2">
    <source>
        <dbReference type="ARBA" id="ARBA00022448"/>
    </source>
</evidence>
<dbReference type="AlphaFoldDB" id="A0A510KVJ4"/>
<dbReference type="InterPro" id="IPR003352">
    <property type="entry name" value="PTS_EIIC"/>
</dbReference>
<protein>
    <submittedName>
        <fullName evidence="10">PTS system glucose-specific transporter subunit IIB</fullName>
    </submittedName>
</protein>
<dbReference type="GO" id="GO:0009401">
    <property type="term" value="P:phosphoenolpyruvate-dependent sugar phosphotransferase system"/>
    <property type="evidence" value="ECO:0007669"/>
    <property type="project" value="InterPro"/>
</dbReference>
<evidence type="ECO:0000256" key="4">
    <source>
        <dbReference type="ARBA" id="ARBA00022597"/>
    </source>
</evidence>
<keyword evidence="7 8" id="KW-0472">Membrane</keyword>
<evidence type="ECO:0000256" key="3">
    <source>
        <dbReference type="ARBA" id="ARBA00022475"/>
    </source>
</evidence>
<keyword evidence="6 8" id="KW-1133">Transmembrane helix</keyword>
<feature type="transmembrane region" description="Helical" evidence="8">
    <location>
        <begin position="101"/>
        <end position="121"/>
    </location>
</feature>
<dbReference type="Proteomes" id="UP000321944">
    <property type="component" value="Chromosome"/>
</dbReference>
<keyword evidence="2" id="KW-0813">Transport</keyword>
<keyword evidence="5 8" id="KW-0812">Transmembrane</keyword>
<organism evidence="10 11">
    <name type="scientific">Leptotrichia wadei</name>
    <dbReference type="NCBI Taxonomy" id="157687"/>
    <lineage>
        <taxon>Bacteria</taxon>
        <taxon>Fusobacteriati</taxon>
        <taxon>Fusobacteriota</taxon>
        <taxon>Fusobacteriia</taxon>
        <taxon>Fusobacteriales</taxon>
        <taxon>Leptotrichiaceae</taxon>
        <taxon>Leptotrichia</taxon>
    </lineage>
</organism>
<gene>
    <name evidence="10" type="ORF">JMUB3936_1961</name>
</gene>
<keyword evidence="4" id="KW-0762">Sugar transport</keyword>
<evidence type="ECO:0000256" key="6">
    <source>
        <dbReference type="ARBA" id="ARBA00022989"/>
    </source>
</evidence>
<name>A0A510KVJ4_9FUSO</name>
<keyword evidence="3" id="KW-1003">Cell membrane</keyword>
<accession>A0A510KVJ4</accession>
<comment type="subcellular location">
    <subcellularLocation>
        <location evidence="1">Cell membrane</location>
        <topology evidence="1">Multi-pass membrane protein</topology>
    </subcellularLocation>
</comment>
<dbReference type="GO" id="GO:0008982">
    <property type="term" value="F:protein-N(PI)-phosphohistidine-sugar phosphotransferase activity"/>
    <property type="evidence" value="ECO:0007669"/>
    <property type="project" value="InterPro"/>
</dbReference>
<dbReference type="GO" id="GO:0005886">
    <property type="term" value="C:plasma membrane"/>
    <property type="evidence" value="ECO:0007669"/>
    <property type="project" value="UniProtKB-SubCell"/>
</dbReference>
<dbReference type="Pfam" id="PF02378">
    <property type="entry name" value="PTS_EIIC"/>
    <property type="match status" value="1"/>
</dbReference>
<evidence type="ECO:0000256" key="8">
    <source>
        <dbReference type="SAM" id="Phobius"/>
    </source>
</evidence>
<evidence type="ECO:0000256" key="1">
    <source>
        <dbReference type="ARBA" id="ARBA00004651"/>
    </source>
</evidence>
<dbReference type="GO" id="GO:0090589">
    <property type="term" value="F:protein-phosphocysteine-trehalose phosphotransferase system transporter activity"/>
    <property type="evidence" value="ECO:0007669"/>
    <property type="project" value="TreeGrafter"/>
</dbReference>
<evidence type="ECO:0000313" key="11">
    <source>
        <dbReference type="Proteomes" id="UP000321944"/>
    </source>
</evidence>
<dbReference type="GO" id="GO:0015771">
    <property type="term" value="P:trehalose transport"/>
    <property type="evidence" value="ECO:0007669"/>
    <property type="project" value="TreeGrafter"/>
</dbReference>
<dbReference type="PANTHER" id="PTHR30175:SF4">
    <property type="entry name" value="PTS SYSTEM TREHALOSE-SPECIFIC EIIBC COMPONENT"/>
    <property type="match status" value="1"/>
</dbReference>
<evidence type="ECO:0000259" key="9">
    <source>
        <dbReference type="Pfam" id="PF02378"/>
    </source>
</evidence>
<evidence type="ECO:0000313" key="10">
    <source>
        <dbReference type="EMBL" id="BBM55654.1"/>
    </source>
</evidence>